<keyword evidence="5" id="KW-1185">Reference proteome</keyword>
<evidence type="ECO:0000313" key="4">
    <source>
        <dbReference type="EMBL" id="MDO6121163.1"/>
    </source>
</evidence>
<reference evidence="3" key="1">
    <citation type="submission" date="2022-04" db="EMBL/GenBank/DDBJ databases">
        <title>Shinella lacus sp. nov., a novel member of the genus Shinella from water.</title>
        <authorList>
            <person name="Deng Y."/>
        </authorList>
    </citation>
    <scope>NUCLEOTIDE SEQUENCE</scope>
    <source>
        <strain evidence="3">JCM 31239</strain>
    </source>
</reference>
<feature type="compositionally biased region" description="Polar residues" evidence="1">
    <location>
        <begin position="46"/>
        <end position="62"/>
    </location>
</feature>
<gene>
    <name evidence="3" type="ORF">GB928_008200</name>
    <name evidence="4" type="ORF">GB928_008210</name>
</gene>
<name>A0ABT8XD26_9HYPH</name>
<protein>
    <recommendedName>
        <fullName evidence="6">DUF680 domain-containing protein</fullName>
    </recommendedName>
</protein>
<evidence type="ECO:0008006" key="6">
    <source>
        <dbReference type="Google" id="ProtNLM"/>
    </source>
</evidence>
<feature type="region of interest" description="Disordered" evidence="1">
    <location>
        <begin position="46"/>
        <end position="74"/>
    </location>
</feature>
<feature type="chain" id="PRO_5045032585" description="DUF680 domain-containing protein" evidence="2">
    <location>
        <begin position="21"/>
        <end position="74"/>
    </location>
</feature>
<keyword evidence="2" id="KW-0732">Signal</keyword>
<comment type="caution">
    <text evidence="3">The sequence shown here is derived from an EMBL/GenBank/DDBJ whole genome shotgun (WGS) entry which is preliminary data.</text>
</comment>
<dbReference type="Proteomes" id="UP001177080">
    <property type="component" value="Unassembled WGS sequence"/>
</dbReference>
<accession>A0ABT8XD26</accession>
<organism evidence="3 5">
    <name type="scientific">Shinella curvata</name>
    <dbReference type="NCBI Taxonomy" id="1817964"/>
    <lineage>
        <taxon>Bacteria</taxon>
        <taxon>Pseudomonadati</taxon>
        <taxon>Pseudomonadota</taxon>
        <taxon>Alphaproteobacteria</taxon>
        <taxon>Hyphomicrobiales</taxon>
        <taxon>Rhizobiaceae</taxon>
        <taxon>Shinella</taxon>
    </lineage>
</organism>
<evidence type="ECO:0000256" key="2">
    <source>
        <dbReference type="SAM" id="SignalP"/>
    </source>
</evidence>
<proteinExistence type="predicted"/>
<evidence type="ECO:0000256" key="1">
    <source>
        <dbReference type="SAM" id="MobiDB-lite"/>
    </source>
</evidence>
<sequence length="74" mass="7495">MNKFAIAIAALSLSAGAAFAENPNLGRTDVQPSAVDQSTTASIKSGNGYAVQSASNQDTSSRARYGDGAPYAGR</sequence>
<dbReference type="EMBL" id="WHSC02000003">
    <property type="protein sequence ID" value="MDO6121163.1"/>
    <property type="molecule type" value="Genomic_DNA"/>
</dbReference>
<dbReference type="RefSeq" id="WP_244761117.1">
    <property type="nucleotide sequence ID" value="NZ_JALJCJ010000003.1"/>
</dbReference>
<evidence type="ECO:0000313" key="5">
    <source>
        <dbReference type="Proteomes" id="UP001177080"/>
    </source>
</evidence>
<feature type="signal peptide" evidence="2">
    <location>
        <begin position="1"/>
        <end position="20"/>
    </location>
</feature>
<evidence type="ECO:0000313" key="3">
    <source>
        <dbReference type="EMBL" id="MDO6121161.1"/>
    </source>
</evidence>
<dbReference type="EMBL" id="WHSC02000003">
    <property type="protein sequence ID" value="MDO6121161.1"/>
    <property type="molecule type" value="Genomic_DNA"/>
</dbReference>